<dbReference type="Gene3D" id="3.30.1490.20">
    <property type="entry name" value="ATP-grasp fold, A domain"/>
    <property type="match status" value="1"/>
</dbReference>
<dbReference type="InterPro" id="IPR016102">
    <property type="entry name" value="Succinyl-CoA_synth-like"/>
</dbReference>
<dbReference type="InterPro" id="IPR032875">
    <property type="entry name" value="Succ_CoA_lig_flav_dom"/>
</dbReference>
<dbReference type="Pfam" id="PF00583">
    <property type="entry name" value="Acetyltransf_1"/>
    <property type="match status" value="1"/>
</dbReference>
<dbReference type="Pfam" id="PF13607">
    <property type="entry name" value="Succ_CoA_lig"/>
    <property type="match status" value="1"/>
</dbReference>
<keyword evidence="4" id="KW-1185">Reference proteome</keyword>
<dbReference type="STRING" id="117157.SAMN04489717_0755"/>
<dbReference type="SUPFAM" id="SSF55729">
    <property type="entry name" value="Acyl-CoA N-acyltransferases (Nat)"/>
    <property type="match status" value="1"/>
</dbReference>
<dbReference type="SUPFAM" id="SSF51735">
    <property type="entry name" value="NAD(P)-binding Rossmann-fold domains"/>
    <property type="match status" value="1"/>
</dbReference>
<dbReference type="Proteomes" id="UP000198983">
    <property type="component" value="Chromosome I"/>
</dbReference>
<reference evidence="3 4" key="1">
    <citation type="submission" date="2016-10" db="EMBL/GenBank/DDBJ databases">
        <authorList>
            <person name="de Groot N.N."/>
        </authorList>
    </citation>
    <scope>NUCLEOTIDE SEQUENCE [LARGE SCALE GENOMIC DNA]</scope>
    <source>
        <strain evidence="3 4">DSM 22024</strain>
    </source>
</reference>
<dbReference type="RefSeq" id="WP_197681666.1">
    <property type="nucleotide sequence ID" value="NZ_LT629732.1"/>
</dbReference>
<dbReference type="InterPro" id="IPR013815">
    <property type="entry name" value="ATP_grasp_subdomain_1"/>
</dbReference>
<accession>A0A1H1MBY7</accession>
<evidence type="ECO:0000313" key="3">
    <source>
        <dbReference type="EMBL" id="SDR84122.1"/>
    </source>
</evidence>
<feature type="region of interest" description="Disordered" evidence="1">
    <location>
        <begin position="1"/>
        <end position="37"/>
    </location>
</feature>
<dbReference type="Pfam" id="PF13549">
    <property type="entry name" value="ATP-grasp_5"/>
    <property type="match status" value="1"/>
</dbReference>
<dbReference type="GO" id="GO:0016747">
    <property type="term" value="F:acyltransferase activity, transferring groups other than amino-acyl groups"/>
    <property type="evidence" value="ECO:0007669"/>
    <property type="project" value="InterPro"/>
</dbReference>
<dbReference type="Pfam" id="PF19045">
    <property type="entry name" value="Ligase_CoA_2"/>
    <property type="match status" value="1"/>
</dbReference>
<dbReference type="EMBL" id="LT629732">
    <property type="protein sequence ID" value="SDR84122.1"/>
    <property type="molecule type" value="Genomic_DNA"/>
</dbReference>
<dbReference type="InterPro" id="IPR003781">
    <property type="entry name" value="CoA-bd"/>
</dbReference>
<dbReference type="AlphaFoldDB" id="A0A1H1MBY7"/>
<dbReference type="GO" id="GO:0043758">
    <property type="term" value="F:acetate-CoA ligase (ADP-forming) activity"/>
    <property type="evidence" value="ECO:0007669"/>
    <property type="project" value="InterPro"/>
</dbReference>
<gene>
    <name evidence="3" type="ORF">SAMN04489717_0755</name>
</gene>
<dbReference type="PANTHER" id="PTHR42793">
    <property type="entry name" value="COA BINDING DOMAIN CONTAINING PROTEIN"/>
    <property type="match status" value="1"/>
</dbReference>
<dbReference type="PANTHER" id="PTHR42793:SF1">
    <property type="entry name" value="PEPTIDYL-LYSINE N-ACETYLTRANSFERASE PATZ"/>
    <property type="match status" value="1"/>
</dbReference>
<dbReference type="Gene3D" id="3.40.630.30">
    <property type="match status" value="1"/>
</dbReference>
<dbReference type="InterPro" id="IPR016181">
    <property type="entry name" value="Acyl_CoA_acyltransferase"/>
</dbReference>
<evidence type="ECO:0000259" key="2">
    <source>
        <dbReference type="PROSITE" id="PS51186"/>
    </source>
</evidence>
<dbReference type="CDD" id="cd04301">
    <property type="entry name" value="NAT_SF"/>
    <property type="match status" value="1"/>
</dbReference>
<dbReference type="SMART" id="SM00881">
    <property type="entry name" value="CoA_binding"/>
    <property type="match status" value="1"/>
</dbReference>
<protein>
    <submittedName>
        <fullName evidence="3">Acyl-CoA synthetase (NDP forming)</fullName>
    </submittedName>
</protein>
<proteinExistence type="predicted"/>
<dbReference type="PROSITE" id="PS51186">
    <property type="entry name" value="GNAT"/>
    <property type="match status" value="1"/>
</dbReference>
<sequence>MEPDRPATKVTPDEGRQDDVLPAEGGQDKVMQDEAGQTVPTTRTVRAVLTDGRVVELRPLGPGDLDDLLRLHQDLPERDTYLRFFTTHPVGLPELLGPLVQPGDAHRLTVGAFAGQTLIGAAHYEVLSDPAEAEVAIVVDHRQQAQGLGTLLLEHLASAARRRGVRRLVAEVLTENAAMVRVFRDAGLPMTMRLEGSSYLVTLRLVEGASSYAAAVGERERLADVASLGALLRPKAVAVVGASRRPEAVGHAVLANLLAGGYTGTAHAVNPHADVVAHVRCVPTARDLPAGVDLAVLCVPAAAVAQAAEECGERGVRALVVITSGVTDHPERADALRAAVRKYGMRMVGPNCLGVINTAEDVRLNATFARGPAPAGRVGVVTQSGGVGIALLEQFAAVELGVSSLVSTGDKFDVSSNDLLMWWQRDEATDLAVIYVESFGNPRKFGVLARALAARKPVLAVRTGTSEVARRAAASHTAASATPAVNRDALFEQAGVLAMDSLSEVVATACVLSWQPLPTGRRVAVIGNVGGIGVLAADACARQGLTLPELGEVTRAELRSVLPPTASLHNPVDTTADVPDEVFHQCVRAVLEDPGVDAVLVLTAPTAVTDPLPRLADEVPWELGLPVVAVRVGQTAVVDALHPTDPATGRPVPVFSDPAHAAVALGKAVRYGTWRNRPAGTVPDLPNIDVDAARGLVAEFLTAHPDGGWLDPEGVVMLLERVGLPMAGVRVARNADEAAMAFAELGGRPVALKAAAADVLHKSRVGGVLLDLSDEAAVRDGFGVLHERFGSALTGVVVQPMAAPGRELLVGVSGDPTFGPLVAFGLGGVDTDLVGDRTYRLVPLTDLDAREMLTALRAGPALFGERADPRLDTDGIVDVLLRVGRLAELVPEVAELDLNPVVATTSSCVVVDARVRLAPAEPGDPFLRRLRT</sequence>
<feature type="compositionally biased region" description="Basic and acidic residues" evidence="1">
    <location>
        <begin position="1"/>
        <end position="19"/>
    </location>
</feature>
<dbReference type="SUPFAM" id="SSF52210">
    <property type="entry name" value="Succinyl-CoA synthetase domains"/>
    <property type="match status" value="2"/>
</dbReference>
<dbReference type="InterPro" id="IPR043938">
    <property type="entry name" value="Ligase_CoA_dom"/>
</dbReference>
<dbReference type="InterPro" id="IPR036291">
    <property type="entry name" value="NAD(P)-bd_dom_sf"/>
</dbReference>
<feature type="domain" description="N-acetyltransferase" evidence="2">
    <location>
        <begin position="55"/>
        <end position="206"/>
    </location>
</feature>
<dbReference type="InterPro" id="IPR000182">
    <property type="entry name" value="GNAT_dom"/>
</dbReference>
<dbReference type="Gene3D" id="3.40.50.261">
    <property type="entry name" value="Succinyl-CoA synthetase domains"/>
    <property type="match status" value="2"/>
</dbReference>
<evidence type="ECO:0000256" key="1">
    <source>
        <dbReference type="SAM" id="MobiDB-lite"/>
    </source>
</evidence>
<evidence type="ECO:0000313" key="4">
    <source>
        <dbReference type="Proteomes" id="UP000198983"/>
    </source>
</evidence>
<dbReference type="Gene3D" id="3.30.470.20">
    <property type="entry name" value="ATP-grasp fold, B domain"/>
    <property type="match status" value="1"/>
</dbReference>
<name>A0A1H1MBY7_9ACTN</name>
<dbReference type="GO" id="GO:0005524">
    <property type="term" value="F:ATP binding"/>
    <property type="evidence" value="ECO:0007669"/>
    <property type="project" value="InterPro"/>
</dbReference>
<dbReference type="Gene3D" id="3.40.50.720">
    <property type="entry name" value="NAD(P)-binding Rossmann-like Domain"/>
    <property type="match status" value="1"/>
</dbReference>
<dbReference type="Pfam" id="PF13380">
    <property type="entry name" value="CoA_binding_2"/>
    <property type="match status" value="1"/>
</dbReference>
<organism evidence="3 4">
    <name type="scientific">Actinopolymorpha singaporensis</name>
    <dbReference type="NCBI Taxonomy" id="117157"/>
    <lineage>
        <taxon>Bacteria</taxon>
        <taxon>Bacillati</taxon>
        <taxon>Actinomycetota</taxon>
        <taxon>Actinomycetes</taxon>
        <taxon>Propionibacteriales</taxon>
        <taxon>Actinopolymorphaceae</taxon>
        <taxon>Actinopolymorpha</taxon>
    </lineage>
</organism>
<dbReference type="SUPFAM" id="SSF56059">
    <property type="entry name" value="Glutathione synthetase ATP-binding domain-like"/>
    <property type="match status" value="1"/>
</dbReference>